<keyword evidence="5" id="KW-0809">Transit peptide</keyword>
<name>A0AAV4NVM1_9ARAC</name>
<evidence type="ECO:0000256" key="3">
    <source>
        <dbReference type="ARBA" id="ARBA00007261"/>
    </source>
</evidence>
<protein>
    <recommendedName>
        <fullName evidence="4">Mitochondrial-processing peptidase subunit alpha</fullName>
    </recommendedName>
    <alternativeName>
        <fullName evidence="7">Alpha-MPP</fullName>
    </alternativeName>
    <alternativeName>
        <fullName evidence="8">Inactive zinc metalloprotease alpha</fullName>
    </alternativeName>
</protein>
<dbReference type="GO" id="GO:0005759">
    <property type="term" value="C:mitochondrial matrix"/>
    <property type="evidence" value="ECO:0007669"/>
    <property type="project" value="UniProtKB-SubCell"/>
</dbReference>
<comment type="subcellular location">
    <subcellularLocation>
        <location evidence="2">Mitochondrion matrix</location>
    </subcellularLocation>
</comment>
<evidence type="ECO:0000259" key="10">
    <source>
        <dbReference type="Pfam" id="PF00675"/>
    </source>
</evidence>
<dbReference type="InterPro" id="IPR001431">
    <property type="entry name" value="Pept_M16_Zn_BS"/>
</dbReference>
<dbReference type="AlphaFoldDB" id="A0AAV4NVM1"/>
<dbReference type="InterPro" id="IPR050361">
    <property type="entry name" value="MPP/UQCRC_Complex"/>
</dbReference>
<evidence type="ECO:0000256" key="7">
    <source>
        <dbReference type="ARBA" id="ARBA00030006"/>
    </source>
</evidence>
<evidence type="ECO:0000256" key="1">
    <source>
        <dbReference type="ARBA" id="ARBA00002123"/>
    </source>
</evidence>
<keyword evidence="13" id="KW-1185">Reference proteome</keyword>
<dbReference type="InterPro" id="IPR011765">
    <property type="entry name" value="Pept_M16_N"/>
</dbReference>
<dbReference type="Gene3D" id="3.30.830.10">
    <property type="entry name" value="Metalloenzyme, LuxS/M16 peptidase-like"/>
    <property type="match status" value="2"/>
</dbReference>
<accession>A0AAV4NVM1</accession>
<dbReference type="PANTHER" id="PTHR11851:SF49">
    <property type="entry name" value="MITOCHONDRIAL-PROCESSING PEPTIDASE SUBUNIT ALPHA"/>
    <property type="match status" value="1"/>
</dbReference>
<feature type="domain" description="Peptidase M16 N-terminal" evidence="10">
    <location>
        <begin position="71"/>
        <end position="220"/>
    </location>
</feature>
<dbReference type="SUPFAM" id="SSF63411">
    <property type="entry name" value="LuxS/MPP-like metallohydrolase"/>
    <property type="match status" value="2"/>
</dbReference>
<dbReference type="Pfam" id="PF00675">
    <property type="entry name" value="Peptidase_M16"/>
    <property type="match status" value="1"/>
</dbReference>
<organism evidence="12 13">
    <name type="scientific">Caerostris darwini</name>
    <dbReference type="NCBI Taxonomy" id="1538125"/>
    <lineage>
        <taxon>Eukaryota</taxon>
        <taxon>Metazoa</taxon>
        <taxon>Ecdysozoa</taxon>
        <taxon>Arthropoda</taxon>
        <taxon>Chelicerata</taxon>
        <taxon>Arachnida</taxon>
        <taxon>Araneae</taxon>
        <taxon>Araneomorphae</taxon>
        <taxon>Entelegynae</taxon>
        <taxon>Araneoidea</taxon>
        <taxon>Araneidae</taxon>
        <taxon>Caerostris</taxon>
    </lineage>
</organism>
<evidence type="ECO:0000313" key="12">
    <source>
        <dbReference type="EMBL" id="GIX87813.1"/>
    </source>
</evidence>
<gene>
    <name evidence="12" type="primary">Pmpca</name>
    <name evidence="12" type="ORF">CDAR_82841</name>
</gene>
<evidence type="ECO:0000256" key="8">
    <source>
        <dbReference type="ARBA" id="ARBA00032315"/>
    </source>
</evidence>
<keyword evidence="6" id="KW-0496">Mitochondrion</keyword>
<dbReference type="PROSITE" id="PS00143">
    <property type="entry name" value="INSULINASE"/>
    <property type="match status" value="1"/>
</dbReference>
<dbReference type="InterPro" id="IPR011249">
    <property type="entry name" value="Metalloenz_LuxS/M16"/>
</dbReference>
<dbReference type="GO" id="GO:0006627">
    <property type="term" value="P:protein processing involved in protein targeting to mitochondrion"/>
    <property type="evidence" value="ECO:0007669"/>
    <property type="project" value="TreeGrafter"/>
</dbReference>
<evidence type="ECO:0000313" key="13">
    <source>
        <dbReference type="Proteomes" id="UP001054837"/>
    </source>
</evidence>
<evidence type="ECO:0000256" key="9">
    <source>
        <dbReference type="RuleBase" id="RU004447"/>
    </source>
</evidence>
<dbReference type="PANTHER" id="PTHR11851">
    <property type="entry name" value="METALLOPROTEASE"/>
    <property type="match status" value="1"/>
</dbReference>
<comment type="caution">
    <text evidence="12">The sequence shown here is derived from an EMBL/GenBank/DDBJ whole genome shotgun (WGS) entry which is preliminary data.</text>
</comment>
<dbReference type="GO" id="GO:0004222">
    <property type="term" value="F:metalloendopeptidase activity"/>
    <property type="evidence" value="ECO:0007669"/>
    <property type="project" value="InterPro"/>
</dbReference>
<evidence type="ECO:0000259" key="11">
    <source>
        <dbReference type="Pfam" id="PF05193"/>
    </source>
</evidence>
<evidence type="ECO:0000256" key="2">
    <source>
        <dbReference type="ARBA" id="ARBA00004305"/>
    </source>
</evidence>
<feature type="domain" description="Peptidase M16 C-terminal" evidence="11">
    <location>
        <begin position="227"/>
        <end position="398"/>
    </location>
</feature>
<comment type="similarity">
    <text evidence="3 9">Belongs to the peptidase M16 family.</text>
</comment>
<evidence type="ECO:0000256" key="5">
    <source>
        <dbReference type="ARBA" id="ARBA00022946"/>
    </source>
</evidence>
<dbReference type="Pfam" id="PF05193">
    <property type="entry name" value="Peptidase_M16_C"/>
    <property type="match status" value="1"/>
</dbReference>
<dbReference type="InterPro" id="IPR007863">
    <property type="entry name" value="Peptidase_M16_C"/>
</dbReference>
<evidence type="ECO:0000256" key="4">
    <source>
        <dbReference type="ARBA" id="ARBA00016741"/>
    </source>
</evidence>
<sequence length="492" mass="55330">MALSAKCAVDLIRRDISSACIKRYAIQNSLKYSSWKTCLSEPLPSFPQPIYTSSKNFNHETKVNTLSNGLRVASQNKFGQSCTVGVVIDSGSRYEVAYPGGISHFLEKLAFNSTIEFADKNAILQELEKHGGICDCQGNRDTLIYAASANSKSLDPVINLLSEAVLRPRLSNEEIDKARQTIQFELEDIEMRHEQESLMMELIHKAAYSNNTLGLPRFCPPENVLKIDQKILYTYLKNHFTPSRMVVAGVGIEHEALMEACEKYFVGKPPIWEMEKLALETSPPVDNSLSQYTGGLVKMEKDMASISFGPTPMPELAHFVLALERMYTRLYTNVLNRYHWMYSATAFNHSYSDSGIFCIHASSHPSQLKDLVAVIVNEFKVMTCQISHSELERAKIQLQSVLLMNLESRPVVFEDIGRQVLATGTRKEPEYFIQEIAKITADDIHNIASRMLKSKASVAALGDLKHLPSLKEIDADLVSKEKLRSKRFSLFS</sequence>
<reference evidence="12 13" key="1">
    <citation type="submission" date="2021-06" db="EMBL/GenBank/DDBJ databases">
        <title>Caerostris darwini draft genome.</title>
        <authorList>
            <person name="Kono N."/>
            <person name="Arakawa K."/>
        </authorList>
    </citation>
    <scope>NUCLEOTIDE SEQUENCE [LARGE SCALE GENOMIC DNA]</scope>
</reference>
<evidence type="ECO:0000256" key="6">
    <source>
        <dbReference type="ARBA" id="ARBA00023128"/>
    </source>
</evidence>
<dbReference type="EMBL" id="BPLQ01002030">
    <property type="protein sequence ID" value="GIX87813.1"/>
    <property type="molecule type" value="Genomic_DNA"/>
</dbReference>
<proteinExistence type="inferred from homology"/>
<dbReference type="FunFam" id="3.30.830.10:FF:000014">
    <property type="entry name" value="Mitochondrial-processing peptidase alpha subunit, mitochondrial"/>
    <property type="match status" value="1"/>
</dbReference>
<dbReference type="GO" id="GO:0046872">
    <property type="term" value="F:metal ion binding"/>
    <property type="evidence" value="ECO:0007669"/>
    <property type="project" value="InterPro"/>
</dbReference>
<comment type="function">
    <text evidence="1">Substrate recognition and binding subunit of the essential mitochondrial processing protease (MPP), which cleaves the mitochondrial sequence off newly imported precursors proteins.</text>
</comment>
<dbReference type="Proteomes" id="UP001054837">
    <property type="component" value="Unassembled WGS sequence"/>
</dbReference>